<feature type="domain" description="SLH" evidence="3">
    <location>
        <begin position="78"/>
        <end position="140"/>
    </location>
</feature>
<dbReference type="RefSeq" id="WP_226392974.1">
    <property type="nucleotide sequence ID" value="NZ_JADCKB010000015.1"/>
</dbReference>
<dbReference type="EMBL" id="JADCKB010000015">
    <property type="protein sequence ID" value="MBE5040422.1"/>
    <property type="molecule type" value="Genomic_DNA"/>
</dbReference>
<reference evidence="4" key="1">
    <citation type="submission" date="2020-10" db="EMBL/GenBank/DDBJ databases">
        <title>ChiBAC.</title>
        <authorList>
            <person name="Zenner C."/>
            <person name="Hitch T.C.A."/>
            <person name="Clavel T."/>
        </authorList>
    </citation>
    <scope>NUCLEOTIDE SEQUENCE</scope>
    <source>
        <strain evidence="4">DSM 107454</strain>
    </source>
</reference>
<dbReference type="PROSITE" id="PS51272">
    <property type="entry name" value="SLH"/>
    <property type="match status" value="1"/>
</dbReference>
<feature type="chain" id="PRO_5038995930" evidence="2">
    <location>
        <begin position="27"/>
        <end position="857"/>
    </location>
</feature>
<dbReference type="Proteomes" id="UP000806542">
    <property type="component" value="Unassembled WGS sequence"/>
</dbReference>
<sequence>MGKRLSAFFIVLCIFALGLPASQTHAAAVTTASAEKLSTLQGLGVWAGTTANLDAVVTRGEFMALADLLYNIPLDETENVYFKDVPVSHTYHAAISAAAARGLINGDGTNFEPDRAIMPEEALKIMLSAQGYAPYVAEKGGYPTGYIKCAAEIGLTSGTGLGDQLTYQDIVTLFYNAIDTDALVPESIGEEVTYSYINMMEEFHNIYAITGQVTATYDTALYSGSELSKDRVRIDETEFDAKYSLVSKFLGVKVNAWYHKYEDKNNAIVYMCSAPGVRTLTVNTEDIQSFADFSLKYYNENGNLGTANLSGTAAVIYNGQAITDPADFTQELMVPKNGTVTLIDNGQGYQVAKIMDYETFVISGVSQNTERFYDKYTGTPVELNTNDKISMVDKYGNEVPLAQLSEYDVASVAISKGTERSIRIIISADAIEGKINLVTTGEDGSVRIQMASEQFELTDHFQKYLEEKNLSLQAGDSGVFYLDYLGKIAAFEKGEQLGDQYAYFMKAREVGFDNAEVKLLMQDGNIRIMELAPKVNINDVTFSAAEAYEWLNGLTGGQRLMKINQNSDGTLKKITLPTSEEIGGDIMQTYDASAGTLYYKEISQCFGGKFNVDDSTIVFLVPSEATEASADDENYEVQNYKHFSNDTYYTVSTFITEQDVLVQDIVISYENVGTGSAADIQMDSRIGIVKEIAIVLDDEGIPVQSVTVLLDGKEQQYQTDDAALLEGINPGDGVRVAVNAQGTLRYVEKLFDYETRSVLSGNKANGFDNINYVFYGQVVRKDGNIIQLEGLNDAGQMEKVNILIRGNVYRIEDLRGKLNVTLGSAEDILDRKVLGDEASYVLIQSRYTDTKVVAIYD</sequence>
<evidence type="ECO:0000313" key="5">
    <source>
        <dbReference type="Proteomes" id="UP000806542"/>
    </source>
</evidence>
<protein>
    <submittedName>
        <fullName evidence="4">S-layer homology domain-containing protein</fullName>
    </submittedName>
</protein>
<comment type="caution">
    <text evidence="4">The sequence shown here is derived from an EMBL/GenBank/DDBJ whole genome shotgun (WGS) entry which is preliminary data.</text>
</comment>
<evidence type="ECO:0000256" key="2">
    <source>
        <dbReference type="SAM" id="SignalP"/>
    </source>
</evidence>
<evidence type="ECO:0000259" key="3">
    <source>
        <dbReference type="PROSITE" id="PS51272"/>
    </source>
</evidence>
<organism evidence="4 5">
    <name type="scientific">Ructibacterium gallinarum</name>
    <dbReference type="NCBI Taxonomy" id="2779355"/>
    <lineage>
        <taxon>Bacteria</taxon>
        <taxon>Bacillati</taxon>
        <taxon>Bacillota</taxon>
        <taxon>Clostridia</taxon>
        <taxon>Eubacteriales</taxon>
        <taxon>Oscillospiraceae</taxon>
        <taxon>Ructibacterium</taxon>
    </lineage>
</organism>
<keyword evidence="5" id="KW-1185">Reference proteome</keyword>
<dbReference type="AlphaFoldDB" id="A0A9D5R8X3"/>
<keyword evidence="1" id="KW-0677">Repeat</keyword>
<name>A0A9D5R8X3_9FIRM</name>
<accession>A0A9D5R8X3</accession>
<keyword evidence="2" id="KW-0732">Signal</keyword>
<evidence type="ECO:0000256" key="1">
    <source>
        <dbReference type="ARBA" id="ARBA00022737"/>
    </source>
</evidence>
<feature type="signal peptide" evidence="2">
    <location>
        <begin position="1"/>
        <end position="26"/>
    </location>
</feature>
<proteinExistence type="predicted"/>
<evidence type="ECO:0000313" key="4">
    <source>
        <dbReference type="EMBL" id="MBE5040422.1"/>
    </source>
</evidence>
<gene>
    <name evidence="4" type="ORF">INF28_08095</name>
</gene>
<dbReference type="Pfam" id="PF00395">
    <property type="entry name" value="SLH"/>
    <property type="match status" value="1"/>
</dbReference>
<dbReference type="InterPro" id="IPR001119">
    <property type="entry name" value="SLH_dom"/>
</dbReference>